<evidence type="ECO:0000259" key="1">
    <source>
        <dbReference type="PROSITE" id="PS50181"/>
    </source>
</evidence>
<dbReference type="InterPro" id="IPR036047">
    <property type="entry name" value="F-box-like_dom_sf"/>
</dbReference>
<protein>
    <recommendedName>
        <fullName evidence="1">F-box domain-containing protein</fullName>
    </recommendedName>
</protein>
<feature type="domain" description="F-box" evidence="1">
    <location>
        <begin position="1"/>
        <end position="61"/>
    </location>
</feature>
<dbReference type="Proteomes" id="UP000015100">
    <property type="component" value="Unassembled WGS sequence"/>
</dbReference>
<dbReference type="InterPro" id="IPR001810">
    <property type="entry name" value="F-box_dom"/>
</dbReference>
<comment type="caution">
    <text evidence="2">The sequence shown here is derived from an EMBL/GenBank/DDBJ whole genome shotgun (WGS) entry which is preliminary data.</text>
</comment>
<keyword evidence="3" id="KW-1185">Reference proteome</keyword>
<name>S8ALD3_DACHA</name>
<dbReference type="Pfam" id="PF00646">
    <property type="entry name" value="F-box"/>
    <property type="match status" value="1"/>
</dbReference>
<evidence type="ECO:0000313" key="2">
    <source>
        <dbReference type="EMBL" id="EPS41896.1"/>
    </source>
</evidence>
<reference evidence="3" key="2">
    <citation type="submission" date="2013-04" db="EMBL/GenBank/DDBJ databases">
        <title>Genomic mechanisms accounting for the adaptation to parasitism in nematode-trapping fungi.</title>
        <authorList>
            <person name="Ahren D.G."/>
        </authorList>
    </citation>
    <scope>NUCLEOTIDE SEQUENCE [LARGE SCALE GENOMIC DNA]</scope>
    <source>
        <strain evidence="3">CBS 200.50</strain>
    </source>
</reference>
<sequence>MLNITTLPIEILSEIFCETSSFDFENIKRTCKLFHSIAQRCHPRICIFKVDAAGHPAWRMIRPLLKEPKPAEHIREIKVEWHRRNLTGHGATGTEQWEWTPDEITKIRTVSATSKIYPHTTDAILAGINSEALLPFLLCLTPNLESLDLGAVQTRLVVYEDDYTTQGAVLKLLTDCLKEETRKQYSVPNSVDYYREIEGLDSEEAESRVLEEDDSYLDYVCERLNELLETHVPYNDDSTNECLWFHKMFDSTNTWPPIGLGKLTHFSAIESLSAEYGNSNGTYENAGIFGLPRIQSIRMGNSATSLPWEDALIRLWGSAESFKATTLKRLELYRSWQMTEDILGIAKATSGLEYVAVVTSYCRKPDVDVELVGRTFLANNPKLKRSSVYVRNRSGDVWGEAPFDESKFEQVDAE</sequence>
<dbReference type="SUPFAM" id="SSF81383">
    <property type="entry name" value="F-box domain"/>
    <property type="match status" value="1"/>
</dbReference>
<dbReference type="HOGENOM" id="CLU_043545_0_0_1"/>
<proteinExistence type="predicted"/>
<dbReference type="EMBL" id="AQGS01000132">
    <property type="protein sequence ID" value="EPS41896.1"/>
    <property type="molecule type" value="Genomic_DNA"/>
</dbReference>
<gene>
    <name evidence="2" type="ORF">H072_4130</name>
</gene>
<reference evidence="2 3" key="1">
    <citation type="journal article" date="2013" name="PLoS Genet.">
        <title>Genomic mechanisms accounting for the adaptation to parasitism in nematode-trapping fungi.</title>
        <authorList>
            <person name="Meerupati T."/>
            <person name="Andersson K.M."/>
            <person name="Friman E."/>
            <person name="Kumar D."/>
            <person name="Tunlid A."/>
            <person name="Ahren D."/>
        </authorList>
    </citation>
    <scope>NUCLEOTIDE SEQUENCE [LARGE SCALE GENOMIC DNA]</scope>
    <source>
        <strain evidence="2 3">CBS 200.50</strain>
    </source>
</reference>
<accession>S8ALD3</accession>
<organism evidence="2 3">
    <name type="scientific">Dactylellina haptotyla (strain CBS 200.50)</name>
    <name type="common">Nematode-trapping fungus</name>
    <name type="synonym">Monacrosporium haptotylum</name>
    <dbReference type="NCBI Taxonomy" id="1284197"/>
    <lineage>
        <taxon>Eukaryota</taxon>
        <taxon>Fungi</taxon>
        <taxon>Dikarya</taxon>
        <taxon>Ascomycota</taxon>
        <taxon>Pezizomycotina</taxon>
        <taxon>Orbiliomycetes</taxon>
        <taxon>Orbiliales</taxon>
        <taxon>Orbiliaceae</taxon>
        <taxon>Dactylellina</taxon>
    </lineage>
</organism>
<dbReference type="AlphaFoldDB" id="S8ALD3"/>
<dbReference type="PROSITE" id="PS50181">
    <property type="entry name" value="FBOX"/>
    <property type="match status" value="1"/>
</dbReference>
<evidence type="ECO:0000313" key="3">
    <source>
        <dbReference type="Proteomes" id="UP000015100"/>
    </source>
</evidence>